<evidence type="ECO:0000256" key="8">
    <source>
        <dbReference type="ARBA" id="ARBA00022955"/>
    </source>
</evidence>
<evidence type="ECO:0000256" key="5">
    <source>
        <dbReference type="ARBA" id="ARBA00022692"/>
    </source>
</evidence>
<evidence type="ECO:0000256" key="7">
    <source>
        <dbReference type="ARBA" id="ARBA00022857"/>
    </source>
</evidence>
<keyword evidence="7" id="KW-0521">NADP</keyword>
<evidence type="ECO:0000313" key="19">
    <source>
        <dbReference type="EMBL" id="CAK9881640.1"/>
    </source>
</evidence>
<feature type="transmembrane region" description="Helical" evidence="18">
    <location>
        <begin position="350"/>
        <end position="370"/>
    </location>
</feature>
<evidence type="ECO:0000256" key="2">
    <source>
        <dbReference type="ARBA" id="ARBA00005402"/>
    </source>
</evidence>
<dbReference type="EMBL" id="OZ023709">
    <property type="protein sequence ID" value="CAK9881640.1"/>
    <property type="molecule type" value="Genomic_DNA"/>
</dbReference>
<dbReference type="PANTHER" id="PTHR21257:SF38">
    <property type="entry name" value="7-DEHYDROCHOLESTEROL REDUCTASE"/>
    <property type="match status" value="1"/>
</dbReference>
<keyword evidence="8" id="KW-0752">Steroid biosynthesis</keyword>
<dbReference type="PANTHER" id="PTHR21257">
    <property type="entry name" value="DELTA(14)-STEROL REDUCTASE"/>
    <property type="match status" value="1"/>
</dbReference>
<comment type="similarity">
    <text evidence="2">Belongs to the ERG4/ERG24 family.</text>
</comment>
<keyword evidence="13 18" id="KW-0472">Membrane</keyword>
<feature type="transmembrane region" description="Helical" evidence="18">
    <location>
        <begin position="193"/>
        <end position="216"/>
    </location>
</feature>
<keyword evidence="15" id="KW-0753">Steroid metabolism</keyword>
<dbReference type="EC" id="1.3.1.21" evidence="16"/>
<proteinExistence type="inferred from homology"/>
<evidence type="ECO:0000256" key="12">
    <source>
        <dbReference type="ARBA" id="ARBA00023098"/>
    </source>
</evidence>
<keyword evidence="9 18" id="KW-1133">Transmembrane helix</keyword>
<comment type="subcellular location">
    <subcellularLocation>
        <location evidence="1">Membrane</location>
        <topology evidence="1">Multi-pass membrane protein</topology>
    </subcellularLocation>
</comment>
<dbReference type="Proteomes" id="UP001497522">
    <property type="component" value="Chromosome 8"/>
</dbReference>
<feature type="transmembrane region" description="Helical" evidence="18">
    <location>
        <begin position="320"/>
        <end position="343"/>
    </location>
</feature>
<evidence type="ECO:0000256" key="15">
    <source>
        <dbReference type="ARBA" id="ARBA00023221"/>
    </source>
</evidence>
<evidence type="ECO:0000256" key="14">
    <source>
        <dbReference type="ARBA" id="ARBA00023166"/>
    </source>
</evidence>
<keyword evidence="5 18" id="KW-0812">Transmembrane</keyword>
<keyword evidence="3" id="KW-0444">Lipid biosynthesis</keyword>
<keyword evidence="4" id="KW-0153">Cholesterol metabolism</keyword>
<accession>A0ABP1C073</accession>
<name>A0ABP1C073_9BRYO</name>
<dbReference type="Gene3D" id="1.20.120.1630">
    <property type="match status" value="1"/>
</dbReference>
<keyword evidence="6" id="KW-0152">Cholesterol biosynthesis</keyword>
<gene>
    <name evidence="19" type="ORF">CSSPJE1EN2_LOCUS22996</name>
</gene>
<feature type="transmembrane region" description="Helical" evidence="18">
    <location>
        <begin position="255"/>
        <end position="275"/>
    </location>
</feature>
<evidence type="ECO:0000256" key="13">
    <source>
        <dbReference type="ARBA" id="ARBA00023136"/>
    </source>
</evidence>
<evidence type="ECO:0000256" key="16">
    <source>
        <dbReference type="ARBA" id="ARBA00038851"/>
    </source>
</evidence>
<evidence type="ECO:0000313" key="20">
    <source>
        <dbReference type="Proteomes" id="UP001497522"/>
    </source>
</evidence>
<dbReference type="Pfam" id="PF01222">
    <property type="entry name" value="ERG4_ERG24"/>
    <property type="match status" value="1"/>
</dbReference>
<evidence type="ECO:0000256" key="17">
    <source>
        <dbReference type="ARBA" id="ARBA00042688"/>
    </source>
</evidence>
<keyword evidence="20" id="KW-1185">Reference proteome</keyword>
<keyword evidence="11" id="KW-0756">Sterol biosynthesis</keyword>
<evidence type="ECO:0000256" key="3">
    <source>
        <dbReference type="ARBA" id="ARBA00022516"/>
    </source>
</evidence>
<protein>
    <recommendedName>
        <fullName evidence="16">7-dehydrocholesterol reductase</fullName>
        <ecNumber evidence="16">1.3.1.21</ecNumber>
    </recommendedName>
    <alternativeName>
        <fullName evidence="17">Sterol Delta(7)-reductase</fullName>
    </alternativeName>
</protein>
<feature type="transmembrane region" description="Helical" evidence="18">
    <location>
        <begin position="287"/>
        <end position="305"/>
    </location>
</feature>
<feature type="transmembrane region" description="Helical" evidence="18">
    <location>
        <begin position="70"/>
        <end position="94"/>
    </location>
</feature>
<reference evidence="19" key="1">
    <citation type="submission" date="2024-03" db="EMBL/GenBank/DDBJ databases">
        <authorList>
            <consortium name="ELIXIR-Norway"/>
            <consortium name="Elixir Norway"/>
        </authorList>
    </citation>
    <scope>NUCLEOTIDE SEQUENCE</scope>
</reference>
<keyword evidence="14" id="KW-1207">Sterol metabolism</keyword>
<evidence type="ECO:0000256" key="1">
    <source>
        <dbReference type="ARBA" id="ARBA00004141"/>
    </source>
</evidence>
<evidence type="ECO:0000256" key="9">
    <source>
        <dbReference type="ARBA" id="ARBA00022989"/>
    </source>
</evidence>
<organism evidence="19 20">
    <name type="scientific">Sphagnum jensenii</name>
    <dbReference type="NCBI Taxonomy" id="128206"/>
    <lineage>
        <taxon>Eukaryota</taxon>
        <taxon>Viridiplantae</taxon>
        <taxon>Streptophyta</taxon>
        <taxon>Embryophyta</taxon>
        <taxon>Bryophyta</taxon>
        <taxon>Sphagnophytina</taxon>
        <taxon>Sphagnopsida</taxon>
        <taxon>Sphagnales</taxon>
        <taxon>Sphagnaceae</taxon>
        <taxon>Sphagnum</taxon>
    </lineage>
</organism>
<dbReference type="InterPro" id="IPR001171">
    <property type="entry name" value="ERG24_DHCR-like"/>
</dbReference>
<keyword evidence="10" id="KW-0560">Oxidoreductase</keyword>
<evidence type="ECO:0000256" key="18">
    <source>
        <dbReference type="SAM" id="Phobius"/>
    </source>
</evidence>
<evidence type="ECO:0000256" key="10">
    <source>
        <dbReference type="ARBA" id="ARBA00023002"/>
    </source>
</evidence>
<evidence type="ECO:0000256" key="11">
    <source>
        <dbReference type="ARBA" id="ARBA00023011"/>
    </source>
</evidence>
<feature type="transmembrane region" description="Helical" evidence="18">
    <location>
        <begin position="434"/>
        <end position="459"/>
    </location>
</feature>
<keyword evidence="12" id="KW-0443">Lipid metabolism</keyword>
<sequence>MVIVATLALGLQPRQRGCKGAGQEEARESHHILPGVRRSEMAEKTRNPPASQKIEISEYQKKNLNAHSKFTMYASMAVFILLCPVLVICLWHTAVNLDGSVANMWKFLRENGLRGILEIWPVPSLYAFKLIVCYSMFEALLQLFVPGEEHIGPVSPTGNHPVYKNNGLACYLITILVYYYLYKEKYFNPALVYDHLGEILSTLVITSFFFCCFLYMKGHIIPSSSDWGSSGNILVDFYWGMELYPRIGKDFDIKVFTNCRFGMMSWAVLIISYCVKQVELYGKLSDSLLVSVVLMLVYITKFFWWESGYWNSMDIAHDRAGFYIVWGCLVWLPSVYTSPALYLVDHPVQLGNALAAAILVAGLLCIWINYDCDCQRQQFRKSNGKDKVWGRTPEMIEAQYVTEAGERKQSLLLISGWWGLARHFHYAPEIAASFLWSVPALFTHAFPYFYVFYLTVLLVDRAERDDKRCQLKYNTYWEKYKKRVPYKILPHIY</sequence>
<feature type="transmembrane region" description="Helical" evidence="18">
    <location>
        <begin position="162"/>
        <end position="181"/>
    </location>
</feature>
<evidence type="ECO:0000256" key="4">
    <source>
        <dbReference type="ARBA" id="ARBA00022548"/>
    </source>
</evidence>
<evidence type="ECO:0000256" key="6">
    <source>
        <dbReference type="ARBA" id="ARBA00022778"/>
    </source>
</evidence>